<keyword evidence="1" id="KW-1133">Transmembrane helix</keyword>
<keyword evidence="1" id="KW-0472">Membrane</keyword>
<dbReference type="OrthoDB" id="9813540at2"/>
<proteinExistence type="predicted"/>
<dbReference type="STRING" id="150033.RV14_GL000073"/>
<dbReference type="InterPro" id="IPR024529">
    <property type="entry name" value="ECF_trnsprt_substrate-spec"/>
</dbReference>
<feature type="transmembrane region" description="Helical" evidence="1">
    <location>
        <begin position="89"/>
        <end position="110"/>
    </location>
</feature>
<feature type="transmembrane region" description="Helical" evidence="1">
    <location>
        <begin position="117"/>
        <end position="144"/>
    </location>
</feature>
<keyword evidence="1" id="KW-0812">Transmembrane</keyword>
<sequence>MNSKNKTFRLVLRAILLAIIIVQSMVPWLGFIPLGFISLTVIHITVIVAAVVLGSKDGMLIGLFWGIATIIRAYAMPTTPFDTLVFTNPVISVVPRVLVGLVAGTIFHLIYRQYHSVVVGSVFAGIFGSLTNTVLVLGFMGVFYTEATAGAYGVDRSVLFKTLVGIATINGGTEAIGAGVITPIITKALFAATPLKPEYTIKGVDE</sequence>
<feature type="transmembrane region" description="Helical" evidence="1">
    <location>
        <begin position="32"/>
        <end position="53"/>
    </location>
</feature>
<reference evidence="2 3" key="1">
    <citation type="submission" date="2014-12" db="EMBL/GenBank/DDBJ databases">
        <title>Draft genome sequences of 29 type strains of Enterococci.</title>
        <authorList>
            <person name="Zhong Z."/>
            <person name="Sun Z."/>
            <person name="Liu W."/>
            <person name="Zhang W."/>
            <person name="Zhang H."/>
        </authorList>
    </citation>
    <scope>NUCLEOTIDE SEQUENCE [LARGE SCALE GENOMIC DNA]</scope>
    <source>
        <strain evidence="2 3">DSM 15687</strain>
    </source>
</reference>
<name>A0A1L8WS90_9ENTE</name>
<evidence type="ECO:0000313" key="2">
    <source>
        <dbReference type="EMBL" id="OJG83896.1"/>
    </source>
</evidence>
<dbReference type="RefSeq" id="WP_071854376.1">
    <property type="nucleotide sequence ID" value="NZ_JXLB01000001.1"/>
</dbReference>
<keyword evidence="3" id="KW-1185">Reference proteome</keyword>
<dbReference type="Proteomes" id="UP000182152">
    <property type="component" value="Unassembled WGS sequence"/>
</dbReference>
<evidence type="ECO:0000313" key="3">
    <source>
        <dbReference type="Proteomes" id="UP000182152"/>
    </source>
</evidence>
<comment type="caution">
    <text evidence="2">The sequence shown here is derived from an EMBL/GenBank/DDBJ whole genome shotgun (WGS) entry which is preliminary data.</text>
</comment>
<dbReference type="EMBL" id="JXLB01000001">
    <property type="protein sequence ID" value="OJG83896.1"/>
    <property type="molecule type" value="Genomic_DNA"/>
</dbReference>
<feature type="transmembrane region" description="Helical" evidence="1">
    <location>
        <begin position="7"/>
        <end position="26"/>
    </location>
</feature>
<dbReference type="AlphaFoldDB" id="A0A1L8WS90"/>
<organism evidence="2 3">
    <name type="scientific">Enterococcus ratti</name>
    <dbReference type="NCBI Taxonomy" id="150033"/>
    <lineage>
        <taxon>Bacteria</taxon>
        <taxon>Bacillati</taxon>
        <taxon>Bacillota</taxon>
        <taxon>Bacilli</taxon>
        <taxon>Lactobacillales</taxon>
        <taxon>Enterococcaceae</taxon>
        <taxon>Enterococcus</taxon>
    </lineage>
</organism>
<dbReference type="GO" id="GO:0022857">
    <property type="term" value="F:transmembrane transporter activity"/>
    <property type="evidence" value="ECO:0007669"/>
    <property type="project" value="InterPro"/>
</dbReference>
<evidence type="ECO:0000256" key="1">
    <source>
        <dbReference type="SAM" id="Phobius"/>
    </source>
</evidence>
<dbReference type="Gene3D" id="1.10.1760.20">
    <property type="match status" value="1"/>
</dbReference>
<protein>
    <submittedName>
        <fullName evidence="2">Integral membrane protein</fullName>
    </submittedName>
</protein>
<accession>A0A1L8WS90</accession>
<dbReference type="Pfam" id="PF12822">
    <property type="entry name" value="ECF_trnsprt"/>
    <property type="match status" value="1"/>
</dbReference>
<feature type="transmembrane region" description="Helical" evidence="1">
    <location>
        <begin position="60"/>
        <end position="77"/>
    </location>
</feature>
<gene>
    <name evidence="2" type="ORF">RV14_GL000073</name>
</gene>